<dbReference type="EMBL" id="KV005706">
    <property type="protein sequence ID" value="KZV33667.1"/>
    <property type="molecule type" value="Genomic_DNA"/>
</dbReference>
<dbReference type="AlphaFoldDB" id="A0A2Z7BHY1"/>
<proteinExistence type="predicted"/>
<accession>A0A2Z7BHY1</accession>
<sequence length="81" mass="9536">MQSRMGISTWRSKDSMEKTDFSIWRKRMKVILVHVKVAKALERKQNLPSTIATEEKEEIMERAYSTIILHLSDRVLRSQTS</sequence>
<dbReference type="Proteomes" id="UP000250235">
    <property type="component" value="Unassembled WGS sequence"/>
</dbReference>
<keyword evidence="2" id="KW-1185">Reference proteome</keyword>
<gene>
    <name evidence="1" type="ORF">F511_34183</name>
</gene>
<name>A0A2Z7BHY1_9LAMI</name>
<protein>
    <submittedName>
        <fullName evidence="1">Uncharacterized protein</fullName>
    </submittedName>
</protein>
<organism evidence="1 2">
    <name type="scientific">Dorcoceras hygrometricum</name>
    <dbReference type="NCBI Taxonomy" id="472368"/>
    <lineage>
        <taxon>Eukaryota</taxon>
        <taxon>Viridiplantae</taxon>
        <taxon>Streptophyta</taxon>
        <taxon>Embryophyta</taxon>
        <taxon>Tracheophyta</taxon>
        <taxon>Spermatophyta</taxon>
        <taxon>Magnoliopsida</taxon>
        <taxon>eudicotyledons</taxon>
        <taxon>Gunneridae</taxon>
        <taxon>Pentapetalae</taxon>
        <taxon>asterids</taxon>
        <taxon>lamiids</taxon>
        <taxon>Lamiales</taxon>
        <taxon>Gesneriaceae</taxon>
        <taxon>Didymocarpoideae</taxon>
        <taxon>Trichosporeae</taxon>
        <taxon>Loxocarpinae</taxon>
        <taxon>Dorcoceras</taxon>
    </lineage>
</organism>
<evidence type="ECO:0000313" key="1">
    <source>
        <dbReference type="EMBL" id="KZV33667.1"/>
    </source>
</evidence>
<dbReference type="OrthoDB" id="1744659at2759"/>
<evidence type="ECO:0000313" key="2">
    <source>
        <dbReference type="Proteomes" id="UP000250235"/>
    </source>
</evidence>
<reference evidence="1 2" key="1">
    <citation type="journal article" date="2015" name="Proc. Natl. Acad. Sci. U.S.A.">
        <title>The resurrection genome of Boea hygrometrica: A blueprint for survival of dehydration.</title>
        <authorList>
            <person name="Xiao L."/>
            <person name="Yang G."/>
            <person name="Zhang L."/>
            <person name="Yang X."/>
            <person name="Zhao S."/>
            <person name="Ji Z."/>
            <person name="Zhou Q."/>
            <person name="Hu M."/>
            <person name="Wang Y."/>
            <person name="Chen M."/>
            <person name="Xu Y."/>
            <person name="Jin H."/>
            <person name="Xiao X."/>
            <person name="Hu G."/>
            <person name="Bao F."/>
            <person name="Hu Y."/>
            <person name="Wan P."/>
            <person name="Li L."/>
            <person name="Deng X."/>
            <person name="Kuang T."/>
            <person name="Xiang C."/>
            <person name="Zhu J.K."/>
            <person name="Oliver M.J."/>
            <person name="He Y."/>
        </authorList>
    </citation>
    <scope>NUCLEOTIDE SEQUENCE [LARGE SCALE GENOMIC DNA]</scope>
    <source>
        <strain evidence="2">cv. XS01</strain>
    </source>
</reference>